<name>A0A8J9Z6D5_BRALA</name>
<evidence type="ECO:0000256" key="1">
    <source>
        <dbReference type="SAM" id="MobiDB-lite"/>
    </source>
</evidence>
<evidence type="ECO:0000313" key="3">
    <source>
        <dbReference type="Proteomes" id="UP000838412"/>
    </source>
</evidence>
<dbReference type="AlphaFoldDB" id="A0A8J9Z6D5"/>
<protein>
    <submittedName>
        <fullName evidence="2">Hypp8298 protein</fullName>
    </submittedName>
</protein>
<dbReference type="EMBL" id="OV696701">
    <property type="protein sequence ID" value="CAH1248608.1"/>
    <property type="molecule type" value="Genomic_DNA"/>
</dbReference>
<evidence type="ECO:0000313" key="2">
    <source>
        <dbReference type="EMBL" id="CAH1248608.1"/>
    </source>
</evidence>
<organism evidence="2 3">
    <name type="scientific">Branchiostoma lanceolatum</name>
    <name type="common">Common lancelet</name>
    <name type="synonym">Amphioxus lanceolatum</name>
    <dbReference type="NCBI Taxonomy" id="7740"/>
    <lineage>
        <taxon>Eukaryota</taxon>
        <taxon>Metazoa</taxon>
        <taxon>Chordata</taxon>
        <taxon>Cephalochordata</taxon>
        <taxon>Leptocardii</taxon>
        <taxon>Amphioxiformes</taxon>
        <taxon>Branchiostomatidae</taxon>
        <taxon>Branchiostoma</taxon>
    </lineage>
</organism>
<dbReference type="Proteomes" id="UP000838412">
    <property type="component" value="Chromosome 16"/>
</dbReference>
<feature type="region of interest" description="Disordered" evidence="1">
    <location>
        <begin position="82"/>
        <end position="103"/>
    </location>
</feature>
<sequence length="127" mass="14200">MGFRYRKPEDFNGAYGADSDAGIFRQPDLYHASEQDEALLVGDDAVKATCYKALVRPHLEYSAIVRDPYTTKGMQAVEVVQRRAARNPPYQPPSEEPSLDDSLDVPFVVPDMFEMSPLMDSTPEDIA</sequence>
<accession>A0A8J9Z6D5</accession>
<reference evidence="2" key="1">
    <citation type="submission" date="2022-01" db="EMBL/GenBank/DDBJ databases">
        <authorList>
            <person name="Braso-Vives M."/>
        </authorList>
    </citation>
    <scope>NUCLEOTIDE SEQUENCE</scope>
</reference>
<gene>
    <name evidence="2" type="primary">Hypp8298</name>
    <name evidence="2" type="ORF">BLAG_LOCUS9930</name>
</gene>
<keyword evidence="3" id="KW-1185">Reference proteome</keyword>
<proteinExistence type="predicted"/>
<dbReference type="OrthoDB" id="10555951at2759"/>